<dbReference type="EMBL" id="AWQQ01000042">
    <property type="protein sequence ID" value="PHJ38778.1"/>
    <property type="molecule type" value="Genomic_DNA"/>
</dbReference>
<evidence type="ECO:0000313" key="2">
    <source>
        <dbReference type="Proteomes" id="UP000222564"/>
    </source>
</evidence>
<reference evidence="1 2" key="1">
    <citation type="submission" date="2013-09" db="EMBL/GenBank/DDBJ databases">
        <title>Biodegradation of hydrocarbons in the deep terrestrial subsurface : characterization of a microbial consortium composed of two Desulfotomaculum species originating from a deep geological formation.</title>
        <authorList>
            <person name="Aullo T."/>
            <person name="Berlendis S."/>
            <person name="Lascourreges J.-F."/>
            <person name="Dessort D."/>
            <person name="Saint-Laurent S."/>
            <person name="Schraauwers B."/>
            <person name="Mas J."/>
            <person name="Magot M."/>
            <person name="Ranchou-Peyruse A."/>
        </authorList>
    </citation>
    <scope>NUCLEOTIDE SEQUENCE [LARGE SCALE GENOMIC DNA]</scope>
    <source>
        <strain evidence="1 2">Bs107</strain>
    </source>
</reference>
<keyword evidence="2" id="KW-1185">Reference proteome</keyword>
<dbReference type="AlphaFoldDB" id="A0A2C6MF54"/>
<dbReference type="Proteomes" id="UP000222564">
    <property type="component" value="Unassembled WGS sequence"/>
</dbReference>
<evidence type="ECO:0000313" key="1">
    <source>
        <dbReference type="EMBL" id="PHJ38778.1"/>
    </source>
</evidence>
<dbReference type="Gene3D" id="3.90.230.10">
    <property type="entry name" value="Creatinase/methionine aminopeptidase superfamily"/>
    <property type="match status" value="1"/>
</dbReference>
<proteinExistence type="predicted"/>
<comment type="caution">
    <text evidence="1">The sequence shown here is derived from an EMBL/GenBank/DDBJ whole genome shotgun (WGS) entry which is preliminary data.</text>
</comment>
<protein>
    <submittedName>
        <fullName evidence="1">Methionine aminopeptidase</fullName>
    </submittedName>
</protein>
<dbReference type="SUPFAM" id="SSF55920">
    <property type="entry name" value="Creatinase/aminopeptidase"/>
    <property type="match status" value="1"/>
</dbReference>
<keyword evidence="1" id="KW-0378">Hydrolase</keyword>
<keyword evidence="1" id="KW-0645">Protease</keyword>
<dbReference type="InterPro" id="IPR036005">
    <property type="entry name" value="Creatinase/aminopeptidase-like"/>
</dbReference>
<name>A0A2C6MF54_9FIRM</name>
<dbReference type="GO" id="GO:0004177">
    <property type="term" value="F:aminopeptidase activity"/>
    <property type="evidence" value="ECO:0007669"/>
    <property type="project" value="UniProtKB-KW"/>
</dbReference>
<gene>
    <name evidence="1" type="ORF">P378_07140</name>
</gene>
<accession>A0A2C6MF54</accession>
<sequence>MDCAKAYAPMITLGSWRAKVDPDGWTARTVDGSICVQYEHTIAVTENGPVILT</sequence>
<keyword evidence="1" id="KW-0031">Aminopeptidase</keyword>
<organism evidence="1 2">
    <name type="scientific">Desulforamulus profundi</name>
    <dbReference type="NCBI Taxonomy" id="1383067"/>
    <lineage>
        <taxon>Bacteria</taxon>
        <taxon>Bacillati</taxon>
        <taxon>Bacillota</taxon>
        <taxon>Clostridia</taxon>
        <taxon>Eubacteriales</taxon>
        <taxon>Peptococcaceae</taxon>
        <taxon>Desulforamulus</taxon>
    </lineage>
</organism>